<keyword evidence="5 8" id="KW-0804">Transcription</keyword>
<proteinExistence type="inferred from homology"/>
<dbReference type="GO" id="GO:0016592">
    <property type="term" value="C:mediator complex"/>
    <property type="evidence" value="ECO:0007669"/>
    <property type="project" value="InterPro"/>
</dbReference>
<name>A0A9P4JUV6_9PLEO</name>
<comment type="caution">
    <text evidence="9">The sequence shown here is derived from an EMBL/GenBank/DDBJ whole genome shotgun (WGS) entry which is preliminary data.</text>
</comment>
<evidence type="ECO:0000256" key="2">
    <source>
        <dbReference type="ARBA" id="ARBA00005635"/>
    </source>
</evidence>
<dbReference type="EMBL" id="ML993868">
    <property type="protein sequence ID" value="KAF2204824.1"/>
    <property type="molecule type" value="Genomic_DNA"/>
</dbReference>
<keyword evidence="4 8" id="KW-0805">Transcription regulation</keyword>
<accession>A0A9P4JUV6</accession>
<evidence type="ECO:0000256" key="7">
    <source>
        <dbReference type="ARBA" id="ARBA00032014"/>
    </source>
</evidence>
<dbReference type="GO" id="GO:0070847">
    <property type="term" value="C:core mediator complex"/>
    <property type="evidence" value="ECO:0007669"/>
    <property type="project" value="TreeGrafter"/>
</dbReference>
<comment type="similarity">
    <text evidence="2 8">Belongs to the Mediator complex subunit 17 family.</text>
</comment>
<evidence type="ECO:0000256" key="4">
    <source>
        <dbReference type="ARBA" id="ARBA00023015"/>
    </source>
</evidence>
<keyword evidence="10" id="KW-1185">Reference proteome</keyword>
<dbReference type="AlphaFoldDB" id="A0A9P4JUV6"/>
<keyword evidence="8" id="KW-0010">Activator</keyword>
<evidence type="ECO:0000313" key="9">
    <source>
        <dbReference type="EMBL" id="KAF2204824.1"/>
    </source>
</evidence>
<evidence type="ECO:0000313" key="10">
    <source>
        <dbReference type="Proteomes" id="UP000799536"/>
    </source>
</evidence>
<evidence type="ECO:0000256" key="5">
    <source>
        <dbReference type="ARBA" id="ARBA00023163"/>
    </source>
</evidence>
<evidence type="ECO:0000256" key="3">
    <source>
        <dbReference type="ARBA" id="ARBA00019610"/>
    </source>
</evidence>
<comment type="subunit">
    <text evidence="8">Component of the Mediator complex.</text>
</comment>
<comment type="subcellular location">
    <subcellularLocation>
        <location evidence="1 8">Nucleus</location>
    </subcellularLocation>
</comment>
<dbReference type="InterPro" id="IPR019313">
    <property type="entry name" value="Mediator_Med17"/>
</dbReference>
<evidence type="ECO:0000256" key="8">
    <source>
        <dbReference type="RuleBase" id="RU364140"/>
    </source>
</evidence>
<dbReference type="PANTHER" id="PTHR13114:SF7">
    <property type="entry name" value="MEDIATOR OF RNA POLYMERASE II TRANSCRIPTION SUBUNIT 17"/>
    <property type="match status" value="1"/>
</dbReference>
<dbReference type="GO" id="GO:0003712">
    <property type="term" value="F:transcription coregulator activity"/>
    <property type="evidence" value="ECO:0007669"/>
    <property type="project" value="InterPro"/>
</dbReference>
<dbReference type="GO" id="GO:0006357">
    <property type="term" value="P:regulation of transcription by RNA polymerase II"/>
    <property type="evidence" value="ECO:0007669"/>
    <property type="project" value="InterPro"/>
</dbReference>
<organism evidence="9 10">
    <name type="scientific">Delitschia confertaspora ATCC 74209</name>
    <dbReference type="NCBI Taxonomy" id="1513339"/>
    <lineage>
        <taxon>Eukaryota</taxon>
        <taxon>Fungi</taxon>
        <taxon>Dikarya</taxon>
        <taxon>Ascomycota</taxon>
        <taxon>Pezizomycotina</taxon>
        <taxon>Dothideomycetes</taxon>
        <taxon>Pleosporomycetidae</taxon>
        <taxon>Pleosporales</taxon>
        <taxon>Delitschiaceae</taxon>
        <taxon>Delitschia</taxon>
    </lineage>
</organism>
<keyword evidence="6 8" id="KW-0539">Nucleus</keyword>
<sequence>MAGTDSTTQVALTAWPVPENEDLSPAEIAQQLYLLGVQRGNFRNITEDALQNEIETHVLIQEDAQGQHEEGHDKKPQNKKERLKEIDEIKQKMSMELTNALFYARAGLDLIALALSKGNPRVTDQFLSPPIKQLNVPREAFGLASAREEEVGPTEERKREILAKGTRMKALESSANNILKAAMQLETEVRKETKYWDQVLSISEKGWALRRLRRDVKHSPLAVRYGYTEVSDHFRHREIAPLRMGEDGSIMLDPALTQRPKTIRVRISEDGNITGASSLPRLDEALDQPIEKLIQLARDSLFEEEIYYEISMETRQLLSHGVELRNSIVHLPAPKFGNRSVSRTILIDCVDRVEQLSQSSNNSQDSLARNVAEALRILLSHEHRMRLHRRSRIPPPLSQRKQQTPPPPLLRTILSCFQHLSAVDALKGYLGRTLRTLSSAGLEVPIQITYEATWAILSKVVTEASRKEFSAMDRLLDGFTRPFDSIVALMLPSSEIGQHEKLTIATRTSLGHPIYGSEYKVTIPSSVASILLLPQESKREFKFSNFTELIAYIDWILSLDLSHNFMSRITPRFVGVDQESRCTVLIMKRKKQVRKEMIAQFSDGSLQVTLISDDPPAQAEYVWDGTGGQESFKARVMAFLKAN</sequence>
<evidence type="ECO:0000256" key="1">
    <source>
        <dbReference type="ARBA" id="ARBA00004123"/>
    </source>
</evidence>
<dbReference type="OrthoDB" id="5319830at2759"/>
<dbReference type="PANTHER" id="PTHR13114">
    <property type="entry name" value="MEDIATOR OF RNA POLYMERASE II TRANSCRIPTION SUBUNIT 17"/>
    <property type="match status" value="1"/>
</dbReference>
<gene>
    <name evidence="8" type="primary">MED17</name>
    <name evidence="9" type="ORF">GQ43DRAFT_363773</name>
</gene>
<dbReference type="Pfam" id="PF10156">
    <property type="entry name" value="Med17"/>
    <property type="match status" value="1"/>
</dbReference>
<evidence type="ECO:0000256" key="6">
    <source>
        <dbReference type="ARBA" id="ARBA00023242"/>
    </source>
</evidence>
<reference evidence="9" key="1">
    <citation type="journal article" date="2020" name="Stud. Mycol.">
        <title>101 Dothideomycetes genomes: a test case for predicting lifestyles and emergence of pathogens.</title>
        <authorList>
            <person name="Haridas S."/>
            <person name="Albert R."/>
            <person name="Binder M."/>
            <person name="Bloem J."/>
            <person name="Labutti K."/>
            <person name="Salamov A."/>
            <person name="Andreopoulos B."/>
            <person name="Baker S."/>
            <person name="Barry K."/>
            <person name="Bills G."/>
            <person name="Bluhm B."/>
            <person name="Cannon C."/>
            <person name="Castanera R."/>
            <person name="Culley D."/>
            <person name="Daum C."/>
            <person name="Ezra D."/>
            <person name="Gonzalez J."/>
            <person name="Henrissat B."/>
            <person name="Kuo A."/>
            <person name="Liang C."/>
            <person name="Lipzen A."/>
            <person name="Lutzoni F."/>
            <person name="Magnuson J."/>
            <person name="Mondo S."/>
            <person name="Nolan M."/>
            <person name="Ohm R."/>
            <person name="Pangilinan J."/>
            <person name="Park H.-J."/>
            <person name="Ramirez L."/>
            <person name="Alfaro M."/>
            <person name="Sun H."/>
            <person name="Tritt A."/>
            <person name="Yoshinaga Y."/>
            <person name="Zwiers L.-H."/>
            <person name="Turgeon B."/>
            <person name="Goodwin S."/>
            <person name="Spatafora J."/>
            <person name="Crous P."/>
            <person name="Grigoriev I."/>
        </authorList>
    </citation>
    <scope>NUCLEOTIDE SEQUENCE</scope>
    <source>
        <strain evidence="9">ATCC 74209</strain>
    </source>
</reference>
<comment type="function">
    <text evidence="8">Component of the Mediator complex, a coactivator involved in the regulated transcription of nearly all RNA polymerase II-dependent genes. Mediator functions as a bridge to convey information from gene-specific regulatory proteins to the basal RNA polymerase II transcription machinery. Mediator is recruited to promoters by direct interactions with regulatory proteins and serves as a scaffold for the assembly of a functional preinitiation complex with RNA polymerase II and the general transcription factors.</text>
</comment>
<dbReference type="Proteomes" id="UP000799536">
    <property type="component" value="Unassembled WGS sequence"/>
</dbReference>
<protein>
    <recommendedName>
        <fullName evidence="3 8">Mediator of RNA polymerase II transcription subunit 17</fullName>
    </recommendedName>
    <alternativeName>
        <fullName evidence="7 8">Mediator complex subunit 17</fullName>
    </alternativeName>
</protein>